<keyword evidence="4" id="KW-1185">Reference proteome</keyword>
<dbReference type="AlphaFoldDB" id="G5A8M4"/>
<gene>
    <name evidence="3" type="ORF">PHYSODRAFT_340063</name>
</gene>
<feature type="domain" description="Sulfatase N-terminal" evidence="2">
    <location>
        <begin position="400"/>
        <end position="728"/>
    </location>
</feature>
<dbReference type="STRING" id="1094619.G5A8M4"/>
<dbReference type="InterPro" id="IPR017850">
    <property type="entry name" value="Alkaline_phosphatase_core_sf"/>
</dbReference>
<dbReference type="Gene3D" id="3.40.720.10">
    <property type="entry name" value="Alkaline Phosphatase, subunit A"/>
    <property type="match status" value="1"/>
</dbReference>
<dbReference type="KEGG" id="psoj:PHYSODRAFT_340063"/>
<protein>
    <recommendedName>
        <fullName evidence="2">Sulfatase N-terminal domain-containing protein</fullName>
    </recommendedName>
</protein>
<dbReference type="InterPro" id="IPR000917">
    <property type="entry name" value="Sulfatase_N"/>
</dbReference>
<evidence type="ECO:0000313" key="4">
    <source>
        <dbReference type="Proteomes" id="UP000002640"/>
    </source>
</evidence>
<dbReference type="SMR" id="G5A8M4"/>
<evidence type="ECO:0000256" key="1">
    <source>
        <dbReference type="SAM" id="Phobius"/>
    </source>
</evidence>
<dbReference type="RefSeq" id="XP_009536422.1">
    <property type="nucleotide sequence ID" value="XM_009538127.1"/>
</dbReference>
<accession>G5A8M4</accession>
<dbReference type="CDD" id="cd16015">
    <property type="entry name" value="LTA_synthase"/>
    <property type="match status" value="1"/>
</dbReference>
<dbReference type="GeneID" id="20647846"/>
<proteinExistence type="predicted"/>
<dbReference type="EMBL" id="JH159161">
    <property type="protein sequence ID" value="EGZ08250.1"/>
    <property type="molecule type" value="Genomic_DNA"/>
</dbReference>
<feature type="transmembrane region" description="Helical" evidence="1">
    <location>
        <begin position="155"/>
        <end position="177"/>
    </location>
</feature>
<dbReference type="InterPro" id="IPR052701">
    <property type="entry name" value="GAG_Ulvan_Degrading_Sulfatases"/>
</dbReference>
<feature type="transmembrane region" description="Helical" evidence="1">
    <location>
        <begin position="298"/>
        <end position="323"/>
    </location>
</feature>
<name>G5A8M4_PHYSP</name>
<sequence>MDSRAGSLYPDHHSPRFRFPEVRTLNAKHLVMTTELDVKASRRWSWSKAWGWLAELSSLPWFGWLFVYAFVQFCFSVTRSLALRSLVDMYGTAEDYTVGVKSAALSLGFLEDFICTTYFVCALWIFDTLLRAATEKFTIIGGFSVEVVAVAAKFAVSWLLFFTMVAPFIADMMLVVYRDMRFSFALLATLVRERDHLKAAPISGEEIHSGYSVAVGLVTVSALFASVRTWAPWGDLARWNPTQIVPSSASLQQRTKVSTNKTSGGAKYVEVALEEGDKDDEKHQENADKAVYYQAMRVAVVLLGLVVVPVITVGICCVCSPLVAYSALNATLNEFFLHAFQPAPIAIELSSTNGNLPWVEKFVDESELHHRFGDNTLYRRTTGFTGDLAFNVTIDSDNPPNVLVIGVESFRFRDSRYLVGDEDPSNLFKGTNLTITPNFDRWAKRGVALRNIWSSIPTSRSLESVLFGQVPYNSNVQSGITGGRKHTALSGLPQLFKEKGYETYFTTGSSITLDDWNVFLPAHGFDVVWDDRKMSRLAERDLNITRVQLHGDEHRGFGWGVHDDLSFQLVGDLIVDKVKKQKELAASDGTRKPLFLTHYTISSHEPYDSSPRWYAESAKPDFSKMYRGEQHADKIKDYLNLRHFTDMELGKFMDRMEKEGILSDTIVVIVGDHGQAPEISNANVHEESVTRVPAAIIAEGRLGDAVGLVIDDAAEQYDMLNTLADITGLPHRGFVQNGVGRSLKRRSSVGERAVFSNDPLRKMAVVRGHQRLRYDAVTNMMMLHNTETDYHMTTDLLPGLSTEEQAEWEKLRDDGRRIAAYYMKRWDENCLLSVKCST</sequence>
<dbReference type="SUPFAM" id="SSF53649">
    <property type="entry name" value="Alkaline phosphatase-like"/>
    <property type="match status" value="1"/>
</dbReference>
<evidence type="ECO:0000313" key="3">
    <source>
        <dbReference type="EMBL" id="EGZ08250.1"/>
    </source>
</evidence>
<dbReference type="Pfam" id="PF00884">
    <property type="entry name" value="Sulfatase"/>
    <property type="match status" value="1"/>
</dbReference>
<reference evidence="3 4" key="1">
    <citation type="journal article" date="2006" name="Science">
        <title>Phytophthora genome sequences uncover evolutionary origins and mechanisms of pathogenesis.</title>
        <authorList>
            <person name="Tyler B.M."/>
            <person name="Tripathy S."/>
            <person name="Zhang X."/>
            <person name="Dehal P."/>
            <person name="Jiang R.H."/>
            <person name="Aerts A."/>
            <person name="Arredondo F.D."/>
            <person name="Baxter L."/>
            <person name="Bensasson D."/>
            <person name="Beynon J.L."/>
            <person name="Chapman J."/>
            <person name="Damasceno C.M."/>
            <person name="Dorrance A.E."/>
            <person name="Dou D."/>
            <person name="Dickerman A.W."/>
            <person name="Dubchak I.L."/>
            <person name="Garbelotto M."/>
            <person name="Gijzen M."/>
            <person name="Gordon S.G."/>
            <person name="Govers F."/>
            <person name="Grunwald N.J."/>
            <person name="Huang W."/>
            <person name="Ivors K.L."/>
            <person name="Jones R.W."/>
            <person name="Kamoun S."/>
            <person name="Krampis K."/>
            <person name="Lamour K.H."/>
            <person name="Lee M.K."/>
            <person name="McDonald W.H."/>
            <person name="Medina M."/>
            <person name="Meijer H.J."/>
            <person name="Nordberg E.K."/>
            <person name="Maclean D.J."/>
            <person name="Ospina-Giraldo M.D."/>
            <person name="Morris P.F."/>
            <person name="Phuntumart V."/>
            <person name="Putnam N.H."/>
            <person name="Rash S."/>
            <person name="Rose J.K."/>
            <person name="Sakihama Y."/>
            <person name="Salamov A.A."/>
            <person name="Savidor A."/>
            <person name="Scheuring C.F."/>
            <person name="Smith B.M."/>
            <person name="Sobral B.W."/>
            <person name="Terry A."/>
            <person name="Torto-Alalibo T.A."/>
            <person name="Win J."/>
            <person name="Xu Z."/>
            <person name="Zhang H."/>
            <person name="Grigoriev I.V."/>
            <person name="Rokhsar D.S."/>
            <person name="Boore J.L."/>
        </authorList>
    </citation>
    <scope>NUCLEOTIDE SEQUENCE [LARGE SCALE GENOMIC DNA]</scope>
    <source>
        <strain evidence="3 4">P6497</strain>
    </source>
</reference>
<evidence type="ECO:0000259" key="2">
    <source>
        <dbReference type="Pfam" id="PF00884"/>
    </source>
</evidence>
<keyword evidence="1" id="KW-0472">Membrane</keyword>
<feature type="transmembrane region" description="Helical" evidence="1">
    <location>
        <begin position="103"/>
        <end position="126"/>
    </location>
</feature>
<feature type="transmembrane region" description="Helical" evidence="1">
    <location>
        <begin position="61"/>
        <end position="82"/>
    </location>
</feature>
<dbReference type="PANTHER" id="PTHR43751">
    <property type="entry name" value="SULFATASE"/>
    <property type="match status" value="1"/>
</dbReference>
<dbReference type="OMA" id="WASWANL"/>
<dbReference type="InParanoid" id="G5A8M4"/>
<organism evidence="3 4">
    <name type="scientific">Phytophthora sojae (strain P6497)</name>
    <name type="common">Soybean stem and root rot agent</name>
    <name type="synonym">Phytophthora megasperma f. sp. glycines</name>
    <dbReference type="NCBI Taxonomy" id="1094619"/>
    <lineage>
        <taxon>Eukaryota</taxon>
        <taxon>Sar</taxon>
        <taxon>Stramenopiles</taxon>
        <taxon>Oomycota</taxon>
        <taxon>Peronosporomycetes</taxon>
        <taxon>Peronosporales</taxon>
        <taxon>Peronosporaceae</taxon>
        <taxon>Phytophthora</taxon>
    </lineage>
</organism>
<keyword evidence="1" id="KW-1133">Transmembrane helix</keyword>
<keyword evidence="1" id="KW-0812">Transmembrane</keyword>
<dbReference type="PANTHER" id="PTHR43751:SF3">
    <property type="entry name" value="SULFATASE N-TERMINAL DOMAIN-CONTAINING PROTEIN"/>
    <property type="match status" value="1"/>
</dbReference>
<dbReference type="Proteomes" id="UP000002640">
    <property type="component" value="Unassembled WGS sequence"/>
</dbReference>